<organism evidence="4 5">
    <name type="scientific">Limosilactobacillus fastidiosus</name>
    <dbReference type="NCBI Taxonomy" id="2759855"/>
    <lineage>
        <taxon>Bacteria</taxon>
        <taxon>Bacillati</taxon>
        <taxon>Bacillota</taxon>
        <taxon>Bacilli</taxon>
        <taxon>Lactobacillales</taxon>
        <taxon>Lactobacillaceae</taxon>
        <taxon>Limosilactobacillus</taxon>
    </lineage>
</organism>
<dbReference type="Pfam" id="PF13154">
    <property type="entry name" value="DUF3991"/>
    <property type="match status" value="1"/>
</dbReference>
<dbReference type="Gene3D" id="3.40.1360.10">
    <property type="match status" value="1"/>
</dbReference>
<evidence type="ECO:0000313" key="5">
    <source>
        <dbReference type="Proteomes" id="UP000518255"/>
    </source>
</evidence>
<reference evidence="5 6" key="1">
    <citation type="submission" date="2020-07" db="EMBL/GenBank/DDBJ databases">
        <title>Description of Limosilactobacillus balticus sp. nov., Limosilactobacillus agrestis sp. nov., Limosilactobacillus albertensis sp. nov., Limosilactobacillus rudii sp. nov., Limosilactobacillus fastidiosus sp. nov., five novel Limosilactobacillus species isolated from the vertebrate gastrointestinal tract, and proposal of 6 subspecies of Limosilactobacillus reuteri adapted to the gastrointestinal tract of specific vertebrate hosts.</title>
        <authorList>
            <person name="Li F."/>
            <person name="Cheng C."/>
            <person name="Zheng J."/>
            <person name="Quevedo R.M."/>
            <person name="Li J."/>
            <person name="Roos S."/>
            <person name="Gaenzle M.G."/>
            <person name="Walter J."/>
        </authorList>
    </citation>
    <scope>NUCLEOTIDE SEQUENCE [LARGE SCALE GENOMIC DNA]</scope>
    <source>
        <strain evidence="4 5">WF-MA3-C</strain>
        <strain evidence="3 6">WF-MO7-1</strain>
    </source>
</reference>
<dbReference type="AlphaFoldDB" id="A0A7W3TYC8"/>
<feature type="domain" description="DUF3991" evidence="2">
    <location>
        <begin position="129"/>
        <end position="190"/>
    </location>
</feature>
<dbReference type="InterPro" id="IPR025054">
    <property type="entry name" value="DUF3991"/>
</dbReference>
<evidence type="ECO:0000313" key="3">
    <source>
        <dbReference type="EMBL" id="MBB1062404.1"/>
    </source>
</evidence>
<dbReference type="EMBL" id="JACIUZ010000015">
    <property type="protein sequence ID" value="MBB1062404.1"/>
    <property type="molecule type" value="Genomic_DNA"/>
</dbReference>
<dbReference type="EMBL" id="JACIUY010000011">
    <property type="protein sequence ID" value="MBB1085310.1"/>
    <property type="molecule type" value="Genomic_DNA"/>
</dbReference>
<keyword evidence="6" id="KW-1185">Reference proteome</keyword>
<dbReference type="Proteomes" id="UP000518255">
    <property type="component" value="Unassembled WGS sequence"/>
</dbReference>
<dbReference type="Proteomes" id="UP000544052">
    <property type="component" value="Unassembled WGS sequence"/>
</dbReference>
<protein>
    <submittedName>
        <fullName evidence="4">Toprim domain-containing protein</fullName>
    </submittedName>
</protein>
<dbReference type="RefSeq" id="WP_182580055.1">
    <property type="nucleotide sequence ID" value="NZ_JACIUY010000011.1"/>
</dbReference>
<dbReference type="SUPFAM" id="SSF57783">
    <property type="entry name" value="Zinc beta-ribbon"/>
    <property type="match status" value="1"/>
</dbReference>
<evidence type="ECO:0000259" key="2">
    <source>
        <dbReference type="Pfam" id="PF13154"/>
    </source>
</evidence>
<feature type="region of interest" description="Disordered" evidence="1">
    <location>
        <begin position="342"/>
        <end position="389"/>
    </location>
</feature>
<gene>
    <name evidence="4" type="ORF">H5R63_00560</name>
    <name evidence="3" type="ORF">H5R64_01070</name>
</gene>
<dbReference type="InterPro" id="IPR034154">
    <property type="entry name" value="TOPRIM_DnaG/twinkle"/>
</dbReference>
<feature type="compositionally biased region" description="Basic and acidic residues" evidence="1">
    <location>
        <begin position="342"/>
        <end position="363"/>
    </location>
</feature>
<sequence length="389" mass="45161">MPSTVSDKEMDALCRQSIQSYLDLKGIPYTQDANYLRLKDHDSLVVDTRITPNKPYETFYWNSQGVGGNLFHFLRYYENYSGKEALSLLEKMGPELSKHQHTIPKVQTIKKVYQPYKHRGVKYPKRSLEYFTKVRKLSPKLVNAMYRTGLVRELPNGNAFFVWYDRKMKEVGGDEQGTYINHQKFGKRGTKKKVAWGSQKDSGFHFSCNFGHAPQRLYVFESPIDALSFAQMHGREYPGKQRFLSINGAGTKVETLPKFIADFANSGVPAELHICFDTDKAGFKGVNKAKERYDWMQSLRIPAFEKMKFVVDQPPTKYKDWNEQLQKGLDKELKSQSYDKYVAENKDRFPEEKEIKLHSRPEQHSMQPKKPSEPQPTFGNLSQPKVQQR</sequence>
<feature type="compositionally biased region" description="Polar residues" evidence="1">
    <location>
        <begin position="375"/>
        <end position="389"/>
    </location>
</feature>
<dbReference type="SUPFAM" id="SSF56731">
    <property type="entry name" value="DNA primase core"/>
    <property type="match status" value="1"/>
</dbReference>
<dbReference type="CDD" id="cd01029">
    <property type="entry name" value="TOPRIM_primases"/>
    <property type="match status" value="1"/>
</dbReference>
<proteinExistence type="predicted"/>
<evidence type="ECO:0000256" key="1">
    <source>
        <dbReference type="SAM" id="MobiDB-lite"/>
    </source>
</evidence>
<name>A0A7W3TYC8_9LACO</name>
<evidence type="ECO:0000313" key="6">
    <source>
        <dbReference type="Proteomes" id="UP000544052"/>
    </source>
</evidence>
<comment type="caution">
    <text evidence="4">The sequence shown here is derived from an EMBL/GenBank/DDBJ whole genome shotgun (WGS) entry which is preliminary data.</text>
</comment>
<dbReference type="Pfam" id="PF13155">
    <property type="entry name" value="Toprim_2"/>
    <property type="match status" value="1"/>
</dbReference>
<accession>A0A7W3TYC8</accession>
<evidence type="ECO:0000313" key="4">
    <source>
        <dbReference type="EMBL" id="MBB1085310.1"/>
    </source>
</evidence>